<dbReference type="PATRIC" id="fig|66876.3.peg.1198"/>
<evidence type="ECO:0000313" key="2">
    <source>
        <dbReference type="EMBL" id="KPC66366.1"/>
    </source>
</evidence>
<dbReference type="RefSeq" id="WP_053922578.1">
    <property type="nucleotide sequence ID" value="NZ_LGKG01000013.1"/>
</dbReference>
<sequence length="137" mass="15072">MRITKTGTALLADDVAASTRFYADHFDFRPLAELGWYASLQHPQHPDYTLDFVQRGHEAMPAGFRGQGTGGVLLGFLVADAAAEEAALRGKGIPLAEPLRDEPWGQRRFNVWAPEGTLIEVIQNIDPDPEWMAAQGL</sequence>
<dbReference type="SUPFAM" id="SSF54593">
    <property type="entry name" value="Glyoxalase/Bleomycin resistance protein/Dihydroxybiphenyl dioxygenase"/>
    <property type="match status" value="1"/>
</dbReference>
<dbReference type="EMBL" id="LGKG01000013">
    <property type="protein sequence ID" value="KPC66366.1"/>
    <property type="molecule type" value="Genomic_DNA"/>
</dbReference>
<organism evidence="2 3">
    <name type="scientific">Streptomyces chattanoogensis</name>
    <dbReference type="NCBI Taxonomy" id="66876"/>
    <lineage>
        <taxon>Bacteria</taxon>
        <taxon>Bacillati</taxon>
        <taxon>Actinomycetota</taxon>
        <taxon>Actinomycetes</taxon>
        <taxon>Kitasatosporales</taxon>
        <taxon>Streptomycetaceae</taxon>
        <taxon>Streptomyces</taxon>
    </lineage>
</organism>
<proteinExistence type="predicted"/>
<evidence type="ECO:0000313" key="3">
    <source>
        <dbReference type="Proteomes" id="UP000037982"/>
    </source>
</evidence>
<dbReference type="AlphaFoldDB" id="A0A0N0Y189"/>
<comment type="caution">
    <text evidence="2">The sequence shown here is derived from an EMBL/GenBank/DDBJ whole genome shotgun (WGS) entry which is preliminary data.</text>
</comment>
<dbReference type="InterPro" id="IPR037523">
    <property type="entry name" value="VOC_core"/>
</dbReference>
<dbReference type="Proteomes" id="UP000037982">
    <property type="component" value="Unassembled WGS sequence"/>
</dbReference>
<evidence type="ECO:0000259" key="1">
    <source>
        <dbReference type="PROSITE" id="PS51819"/>
    </source>
</evidence>
<dbReference type="Gene3D" id="3.30.720.120">
    <property type="match status" value="1"/>
</dbReference>
<keyword evidence="3" id="KW-1185">Reference proteome</keyword>
<accession>A0A0N0Y189</accession>
<dbReference type="InterPro" id="IPR029068">
    <property type="entry name" value="Glyas_Bleomycin-R_OHBP_Dase"/>
</dbReference>
<dbReference type="InterPro" id="IPR004360">
    <property type="entry name" value="Glyas_Fos-R_dOase_dom"/>
</dbReference>
<dbReference type="PROSITE" id="PS51819">
    <property type="entry name" value="VOC"/>
    <property type="match status" value="1"/>
</dbReference>
<feature type="domain" description="VOC" evidence="1">
    <location>
        <begin position="2"/>
        <end position="124"/>
    </location>
</feature>
<dbReference type="Pfam" id="PF00903">
    <property type="entry name" value="Glyoxalase"/>
    <property type="match status" value="1"/>
</dbReference>
<protein>
    <recommendedName>
        <fullName evidence="1">VOC domain-containing protein</fullName>
    </recommendedName>
</protein>
<dbReference type="Gene3D" id="3.30.720.110">
    <property type="match status" value="1"/>
</dbReference>
<gene>
    <name evidence="2" type="ORF">ADL29_05430</name>
</gene>
<reference evidence="3" key="1">
    <citation type="submission" date="2015-07" db="EMBL/GenBank/DDBJ databases">
        <authorList>
            <person name="Ju K.-S."/>
            <person name="Doroghazi J.R."/>
            <person name="Metcalf W.W."/>
        </authorList>
    </citation>
    <scope>NUCLEOTIDE SEQUENCE [LARGE SCALE GENOMIC DNA]</scope>
    <source>
        <strain evidence="3">NRRL ISP-5002</strain>
    </source>
</reference>
<name>A0A0N0Y189_9ACTN</name>